<protein>
    <submittedName>
        <fullName evidence="4 5">Uncharacterized protein</fullName>
    </submittedName>
</protein>
<feature type="transmembrane region" description="Helical" evidence="3">
    <location>
        <begin position="404"/>
        <end position="425"/>
    </location>
</feature>
<dbReference type="GO" id="GO:0005886">
    <property type="term" value="C:plasma membrane"/>
    <property type="evidence" value="ECO:0007669"/>
    <property type="project" value="TreeGrafter"/>
</dbReference>
<keyword evidence="3" id="KW-0472">Membrane</keyword>
<evidence type="ECO:0000313" key="4">
    <source>
        <dbReference type="EMBL" id="ELU11212.1"/>
    </source>
</evidence>
<feature type="region of interest" description="Disordered" evidence="2">
    <location>
        <begin position="445"/>
        <end position="519"/>
    </location>
</feature>
<dbReference type="GO" id="GO:0015204">
    <property type="term" value="F:urea transmembrane transporter activity"/>
    <property type="evidence" value="ECO:0007669"/>
    <property type="project" value="InterPro"/>
</dbReference>
<evidence type="ECO:0000256" key="3">
    <source>
        <dbReference type="SAM" id="Phobius"/>
    </source>
</evidence>
<feature type="transmembrane region" description="Helical" evidence="3">
    <location>
        <begin position="369"/>
        <end position="392"/>
    </location>
</feature>
<dbReference type="HOGENOM" id="CLU_525027_0_0_1"/>
<dbReference type="OrthoDB" id="10049971at2759"/>
<keyword evidence="1" id="KW-0813">Transport</keyword>
<organism evidence="4">
    <name type="scientific">Capitella teleta</name>
    <name type="common">Polychaete worm</name>
    <dbReference type="NCBI Taxonomy" id="283909"/>
    <lineage>
        <taxon>Eukaryota</taxon>
        <taxon>Metazoa</taxon>
        <taxon>Spiralia</taxon>
        <taxon>Lophotrochozoa</taxon>
        <taxon>Annelida</taxon>
        <taxon>Polychaeta</taxon>
        <taxon>Sedentaria</taxon>
        <taxon>Scolecida</taxon>
        <taxon>Capitellidae</taxon>
        <taxon>Capitella</taxon>
    </lineage>
</organism>
<dbReference type="STRING" id="283909.R7UY85"/>
<keyword evidence="3" id="KW-0812">Transmembrane</keyword>
<proteinExistence type="predicted"/>
<feature type="transmembrane region" description="Helical" evidence="3">
    <location>
        <begin position="48"/>
        <end position="76"/>
    </location>
</feature>
<evidence type="ECO:0000313" key="5">
    <source>
        <dbReference type="EnsemblMetazoa" id="CapteP212836"/>
    </source>
</evidence>
<reference evidence="4 6" key="2">
    <citation type="journal article" date="2013" name="Nature">
        <title>Insights into bilaterian evolution from three spiralian genomes.</title>
        <authorList>
            <person name="Simakov O."/>
            <person name="Marletaz F."/>
            <person name="Cho S.J."/>
            <person name="Edsinger-Gonzales E."/>
            <person name="Havlak P."/>
            <person name="Hellsten U."/>
            <person name="Kuo D.H."/>
            <person name="Larsson T."/>
            <person name="Lv J."/>
            <person name="Arendt D."/>
            <person name="Savage R."/>
            <person name="Osoegawa K."/>
            <person name="de Jong P."/>
            <person name="Grimwood J."/>
            <person name="Chapman J.A."/>
            <person name="Shapiro H."/>
            <person name="Aerts A."/>
            <person name="Otillar R.P."/>
            <person name="Terry A.Y."/>
            <person name="Boore J.L."/>
            <person name="Grigoriev I.V."/>
            <person name="Lindberg D.R."/>
            <person name="Seaver E.C."/>
            <person name="Weisblat D.A."/>
            <person name="Putnam N.H."/>
            <person name="Rokhsar D.S."/>
        </authorList>
    </citation>
    <scope>NUCLEOTIDE SEQUENCE</scope>
    <source>
        <strain evidence="4 6">I ESC-2004</strain>
    </source>
</reference>
<feature type="compositionally biased region" description="Low complexity" evidence="2">
    <location>
        <begin position="495"/>
        <end position="504"/>
    </location>
</feature>
<reference evidence="5" key="3">
    <citation type="submission" date="2015-06" db="UniProtKB">
        <authorList>
            <consortium name="EnsemblMetazoa"/>
        </authorList>
    </citation>
    <scope>IDENTIFICATION</scope>
</reference>
<keyword evidence="3" id="KW-1133">Transmembrane helix</keyword>
<dbReference type="AlphaFoldDB" id="R7UY85"/>
<reference evidence="6" key="1">
    <citation type="submission" date="2012-12" db="EMBL/GenBank/DDBJ databases">
        <authorList>
            <person name="Hellsten U."/>
            <person name="Grimwood J."/>
            <person name="Chapman J.A."/>
            <person name="Shapiro H."/>
            <person name="Aerts A."/>
            <person name="Otillar R.P."/>
            <person name="Terry A.Y."/>
            <person name="Boore J.L."/>
            <person name="Simakov O."/>
            <person name="Marletaz F."/>
            <person name="Cho S.-J."/>
            <person name="Edsinger-Gonzales E."/>
            <person name="Havlak P."/>
            <person name="Kuo D.-H."/>
            <person name="Larsson T."/>
            <person name="Lv J."/>
            <person name="Arendt D."/>
            <person name="Savage R."/>
            <person name="Osoegawa K."/>
            <person name="de Jong P."/>
            <person name="Lindberg D.R."/>
            <person name="Seaver E.C."/>
            <person name="Weisblat D.A."/>
            <person name="Putnam N.H."/>
            <person name="Grigoriev I.V."/>
            <person name="Rokhsar D.S."/>
        </authorList>
    </citation>
    <scope>NUCLEOTIDE SEQUENCE</scope>
    <source>
        <strain evidence="6">I ESC-2004</strain>
    </source>
</reference>
<dbReference type="EnsemblMetazoa" id="CapteT212836">
    <property type="protein sequence ID" value="CapteP212836"/>
    <property type="gene ID" value="CapteG212836"/>
</dbReference>
<gene>
    <name evidence="4" type="ORF">CAPTEDRAFT_212836</name>
</gene>
<dbReference type="Proteomes" id="UP000014760">
    <property type="component" value="Unassembled WGS sequence"/>
</dbReference>
<evidence type="ECO:0000313" key="6">
    <source>
        <dbReference type="Proteomes" id="UP000014760"/>
    </source>
</evidence>
<name>R7UY85_CAPTE</name>
<feature type="transmembrane region" description="Helical" evidence="3">
    <location>
        <begin position="192"/>
        <end position="211"/>
    </location>
</feature>
<dbReference type="EMBL" id="AMQN01005797">
    <property type="status" value="NOT_ANNOTATED_CDS"/>
    <property type="molecule type" value="Genomic_DNA"/>
</dbReference>
<dbReference type="OMA" id="CECKIHA"/>
<evidence type="ECO:0000256" key="2">
    <source>
        <dbReference type="SAM" id="MobiDB-lite"/>
    </source>
</evidence>
<dbReference type="EMBL" id="KB296865">
    <property type="protein sequence ID" value="ELU11212.1"/>
    <property type="molecule type" value="Genomic_DNA"/>
</dbReference>
<feature type="transmembrane region" description="Helical" evidence="3">
    <location>
        <begin position="286"/>
        <end position="307"/>
    </location>
</feature>
<feature type="transmembrane region" description="Helical" evidence="3">
    <location>
        <begin position="247"/>
        <end position="266"/>
    </location>
</feature>
<accession>R7UY85</accession>
<dbReference type="InterPro" id="IPR038377">
    <property type="entry name" value="Na/Glc_symporter_sf"/>
</dbReference>
<dbReference type="InterPro" id="IPR031155">
    <property type="entry name" value="DUR"/>
</dbReference>
<keyword evidence="6" id="KW-1185">Reference proteome</keyword>
<dbReference type="Gene3D" id="1.20.1730.10">
    <property type="entry name" value="Sodium/glucose cotransporter"/>
    <property type="match status" value="1"/>
</dbReference>
<evidence type="ECO:0000256" key="1">
    <source>
        <dbReference type="ARBA" id="ARBA00022448"/>
    </source>
</evidence>
<dbReference type="PANTHER" id="PTHR46154">
    <property type="match status" value="1"/>
</dbReference>
<feature type="transmembrane region" description="Helical" evidence="3">
    <location>
        <begin position="217"/>
        <end position="235"/>
    </location>
</feature>
<sequence length="519" mass="56714">MQSLGGVIRDLIRLRDCNGLINNGNFGTVFVDQSYWQSGVASKPKQGVWGFLLGGITWFAVPFTFATTMGLAYIALDARQDSPLLQQDQIDQGSAEVIAVTSILVYDFYQVYLKPYRLVHDANSCILCGRSRGRNANPRDKCLCISMAYCIDCEADDVLRDGCNRALKPVYKCKMHGTYRTYNDLLLGLKNWCILWTTLCVIPITIVLDALKIALNWVYLFMGVIIGSAVIPIVLSMTWARLTSSGMSSGAIGGSVLGLTAWLISASQQDGGLSNFLESTGHNTSMLVGNLVSIIGGGVIAVVVSLVTNRNYDSYMSHEIWETTRDIDNPLSPWTELYAKDLDLSGANRLDNRPSLDEVKTAFKSASRVAQIGASLLTFIFVLLWPACMVSIDVMDQATFTRWIGISATWGIAAFIFITIMPLISEGREIRMTLREKRSINSADVGKQRVEAAAPKSSPPPSASGSGTAHKMAPHAQENSVNAQDHNARAEAAIVSESETVVEPVEVEMEEGNIRDPVF</sequence>
<dbReference type="PANTHER" id="PTHR46154:SF4">
    <property type="entry name" value="UREA ACTIVE TRANSPORTER"/>
    <property type="match status" value="1"/>
</dbReference>